<evidence type="ECO:0000313" key="2">
    <source>
        <dbReference type="EMBL" id="CAD7407995.1"/>
    </source>
</evidence>
<sequence length="280" mass="30842">MGTWSNSQALFSLCLSITGSLEKTTLFTPNRDLNLDLLVIDSLVYCERRWWRSIPTRYMFAAEACFTILLMTYNSAGVPIAVTAMIYKVTVIGGNDNDTDVCHQPVVNETFISKPGEFEWDGMTRTTVIAAGEIGMLLSYLVSARICEIFGTRYIVGFSFLINGGVACLQPTFIRLNVWLYVCVTTWKRLLSLTHLDSETALALLCPMGRVKEHVLDHAAKALGAEGSVVPGFNILFTRWLVGKERMIVAALVFSVSLLGDDRTNRSDPSGEGLKLPPGG</sequence>
<dbReference type="SUPFAM" id="SSF103473">
    <property type="entry name" value="MFS general substrate transporter"/>
    <property type="match status" value="1"/>
</dbReference>
<dbReference type="AlphaFoldDB" id="A0A7R9D7K8"/>
<dbReference type="EMBL" id="OC320403">
    <property type="protein sequence ID" value="CAD7407995.1"/>
    <property type="molecule type" value="Genomic_DNA"/>
</dbReference>
<dbReference type="InterPro" id="IPR036259">
    <property type="entry name" value="MFS_trans_sf"/>
</dbReference>
<name>A0A7R9D7K8_TIMCR</name>
<organism evidence="2">
    <name type="scientific">Timema cristinae</name>
    <name type="common">Walking stick</name>
    <dbReference type="NCBI Taxonomy" id="61476"/>
    <lineage>
        <taxon>Eukaryota</taxon>
        <taxon>Metazoa</taxon>
        <taxon>Ecdysozoa</taxon>
        <taxon>Arthropoda</taxon>
        <taxon>Hexapoda</taxon>
        <taxon>Insecta</taxon>
        <taxon>Pterygota</taxon>
        <taxon>Neoptera</taxon>
        <taxon>Polyneoptera</taxon>
        <taxon>Phasmatodea</taxon>
        <taxon>Timematodea</taxon>
        <taxon>Timematoidea</taxon>
        <taxon>Timematidae</taxon>
        <taxon>Timema</taxon>
    </lineage>
</organism>
<feature type="signal peptide" evidence="1">
    <location>
        <begin position="1"/>
        <end position="22"/>
    </location>
</feature>
<reference evidence="2" key="1">
    <citation type="submission" date="2020-11" db="EMBL/GenBank/DDBJ databases">
        <authorList>
            <person name="Tran Van P."/>
        </authorList>
    </citation>
    <scope>NUCLEOTIDE SEQUENCE</scope>
</reference>
<keyword evidence="1" id="KW-0732">Signal</keyword>
<evidence type="ECO:0000256" key="1">
    <source>
        <dbReference type="SAM" id="SignalP"/>
    </source>
</evidence>
<feature type="chain" id="PRO_5031326936" evidence="1">
    <location>
        <begin position="23"/>
        <end position="280"/>
    </location>
</feature>
<protein>
    <submittedName>
        <fullName evidence="2">Uncharacterized protein</fullName>
    </submittedName>
</protein>
<accession>A0A7R9D7K8</accession>
<gene>
    <name evidence="2" type="ORF">TCEB3V08_LOCUS9305</name>
</gene>
<proteinExistence type="predicted"/>